<dbReference type="InterPro" id="IPR032465">
    <property type="entry name" value="ACMSD"/>
</dbReference>
<accession>A0A8G1RIY5</accession>
<evidence type="ECO:0000256" key="3">
    <source>
        <dbReference type="RuleBase" id="RU366045"/>
    </source>
</evidence>
<keyword evidence="1 3" id="KW-0210">Decarboxylase</keyword>
<sequence>MLFVQAWPSTGRFLRKEIPTPAELRYLGFDPSSSKLQVPRSPSQTEEDAFTKQLRRIGALEWENEDRCEEAYFGDSLDIGLRRFRQATYGWPSSGKGLWTWEYDAHPRRLEQEAEQRELLAALKGAQDMDEQCAILERLGLATFYEDPADYLRLADLYRDISVSRSHRRFQLYFYNPITQNTSILSFINLLRKTSKPPTKMRGKVTIEEAFEIPSEADQSRDQAAIYVAPDDLERYLRQIKSITGERLKISEDNGIGYTVLSLTVPGIQGIREREKAESHAREVNNYIADKIKDHRDRLGAFAALSMHDPAQAGKELRRCVKELGFHGALLNDVQHTNQRGRCLYYDQPEYDEFWRVAVELDVPIYLHPAAPTGDNYKEHYENRKYLVGPPQSFCNAVGRHVMGLITNGVFDRFPNLKLILGHLGERIPFDFWRANHWINDVERPLAKKNGDTMCERDVLHYFKNNIYVTTSGHFSTNTLRFVAEEIGVDRIMFSVDYPYERLENGCGWFDNNSDELKKILGGRDGYLRVGRDNAKNVLKLSKFKDSDAPV</sequence>
<dbReference type="Proteomes" id="UP000249789">
    <property type="component" value="Unassembled WGS sequence"/>
</dbReference>
<comment type="similarity">
    <text evidence="3">Belongs to the metallo-dependent hydrolases superfamily.</text>
</comment>
<proteinExistence type="inferred from homology"/>
<dbReference type="GO" id="GO:0016787">
    <property type="term" value="F:hydrolase activity"/>
    <property type="evidence" value="ECO:0007669"/>
    <property type="project" value="InterPro"/>
</dbReference>
<evidence type="ECO:0000313" key="6">
    <source>
        <dbReference type="Proteomes" id="UP000249789"/>
    </source>
</evidence>
<dbReference type="GeneID" id="63866202"/>
<dbReference type="EMBL" id="KZ824678">
    <property type="protein sequence ID" value="RAK73558.1"/>
    <property type="molecule type" value="Genomic_DNA"/>
</dbReference>
<reference evidence="5 6" key="1">
    <citation type="submission" date="2018-02" db="EMBL/GenBank/DDBJ databases">
        <title>The genomes of Aspergillus section Nigri reveals drivers in fungal speciation.</title>
        <authorList>
            <consortium name="DOE Joint Genome Institute"/>
            <person name="Vesth T.C."/>
            <person name="Nybo J."/>
            <person name="Theobald S."/>
            <person name="Brandl J."/>
            <person name="Frisvad J.C."/>
            <person name="Nielsen K.F."/>
            <person name="Lyhne E.K."/>
            <person name="Kogle M.E."/>
            <person name="Kuo A."/>
            <person name="Riley R."/>
            <person name="Clum A."/>
            <person name="Nolan M."/>
            <person name="Lipzen A."/>
            <person name="Salamov A."/>
            <person name="Henrissat B."/>
            <person name="Wiebenga A."/>
            <person name="De vries R.P."/>
            <person name="Grigoriev I.V."/>
            <person name="Mortensen U.H."/>
            <person name="Andersen M.R."/>
            <person name="Baker S.E."/>
        </authorList>
    </citation>
    <scope>NUCLEOTIDE SEQUENCE [LARGE SCALE GENOMIC DNA]</scope>
    <source>
        <strain evidence="5 6">CBS 313.89</strain>
    </source>
</reference>
<dbReference type="GO" id="GO:0019748">
    <property type="term" value="P:secondary metabolic process"/>
    <property type="evidence" value="ECO:0007669"/>
    <property type="project" value="TreeGrafter"/>
</dbReference>
<dbReference type="RefSeq" id="XP_040797568.1">
    <property type="nucleotide sequence ID" value="XM_040948869.1"/>
</dbReference>
<dbReference type="PANTHER" id="PTHR21240:SF31">
    <property type="entry name" value="AMIDOHYDROLASE FAMILY PROTEIN (AFU_ORTHOLOGUE AFUA_7G05840)"/>
    <property type="match status" value="1"/>
</dbReference>
<dbReference type="VEuPathDB" id="FungiDB:BO72DRAFT_499884"/>
<dbReference type="AlphaFoldDB" id="A0A8G1RIY5"/>
<dbReference type="GO" id="GO:0016831">
    <property type="term" value="F:carboxy-lyase activity"/>
    <property type="evidence" value="ECO:0007669"/>
    <property type="project" value="UniProtKB-KW"/>
</dbReference>
<dbReference type="InterPro" id="IPR006680">
    <property type="entry name" value="Amidohydro-rel"/>
</dbReference>
<dbReference type="InterPro" id="IPR032466">
    <property type="entry name" value="Metal_Hydrolase"/>
</dbReference>
<evidence type="ECO:0000259" key="4">
    <source>
        <dbReference type="Pfam" id="PF04909"/>
    </source>
</evidence>
<dbReference type="PANTHER" id="PTHR21240">
    <property type="entry name" value="2-AMINO-3-CARBOXYLMUCONATE-6-SEMIALDEHYDE DECARBOXYLASE"/>
    <property type="match status" value="1"/>
</dbReference>
<evidence type="ECO:0000313" key="5">
    <source>
        <dbReference type="EMBL" id="RAK73558.1"/>
    </source>
</evidence>
<evidence type="ECO:0000256" key="1">
    <source>
        <dbReference type="ARBA" id="ARBA00022793"/>
    </source>
</evidence>
<evidence type="ECO:0000256" key="2">
    <source>
        <dbReference type="ARBA" id="ARBA00023239"/>
    </source>
</evidence>
<dbReference type="Gene3D" id="3.20.20.140">
    <property type="entry name" value="Metal-dependent hydrolases"/>
    <property type="match status" value="1"/>
</dbReference>
<gene>
    <name evidence="5" type="ORF">BO72DRAFT_499884</name>
</gene>
<name>A0A8G1RIY5_9EURO</name>
<dbReference type="GO" id="GO:0005829">
    <property type="term" value="C:cytosol"/>
    <property type="evidence" value="ECO:0007669"/>
    <property type="project" value="TreeGrafter"/>
</dbReference>
<feature type="domain" description="Amidohydrolase-related" evidence="4">
    <location>
        <begin position="265"/>
        <end position="512"/>
    </location>
</feature>
<protein>
    <recommendedName>
        <fullName evidence="4">Amidohydrolase-related domain-containing protein</fullName>
    </recommendedName>
</protein>
<organism evidence="5 6">
    <name type="scientific">Aspergillus fijiensis CBS 313.89</name>
    <dbReference type="NCBI Taxonomy" id="1448319"/>
    <lineage>
        <taxon>Eukaryota</taxon>
        <taxon>Fungi</taxon>
        <taxon>Dikarya</taxon>
        <taxon>Ascomycota</taxon>
        <taxon>Pezizomycotina</taxon>
        <taxon>Eurotiomycetes</taxon>
        <taxon>Eurotiomycetidae</taxon>
        <taxon>Eurotiales</taxon>
        <taxon>Aspergillaceae</taxon>
        <taxon>Aspergillus</taxon>
    </lineage>
</organism>
<dbReference type="SUPFAM" id="SSF51556">
    <property type="entry name" value="Metallo-dependent hydrolases"/>
    <property type="match status" value="1"/>
</dbReference>
<keyword evidence="6" id="KW-1185">Reference proteome</keyword>
<keyword evidence="2 3" id="KW-0456">Lyase</keyword>
<dbReference type="Pfam" id="PF04909">
    <property type="entry name" value="Amidohydro_2"/>
    <property type="match status" value="1"/>
</dbReference>
<dbReference type="OrthoDB" id="432010at2759"/>